<feature type="compositionally biased region" description="Polar residues" evidence="4">
    <location>
        <begin position="243"/>
        <end position="264"/>
    </location>
</feature>
<keyword evidence="3" id="KW-0539">Nucleus</keyword>
<dbReference type="Gene3D" id="1.10.10.580">
    <property type="entry name" value="Structural maintenance of chromosome 1. Chain E"/>
    <property type="match status" value="1"/>
</dbReference>
<dbReference type="SUPFAM" id="SSF46785">
    <property type="entry name" value="Winged helix' DNA-binding domain"/>
    <property type="match status" value="1"/>
</dbReference>
<evidence type="ECO:0000313" key="8">
    <source>
        <dbReference type="EMBL" id="ETW87194.1"/>
    </source>
</evidence>
<dbReference type="HOGENOM" id="CLU_281047_0_0_1"/>
<feature type="region of interest" description="Disordered" evidence="4">
    <location>
        <begin position="243"/>
        <end position="269"/>
    </location>
</feature>
<dbReference type="InterPro" id="IPR006910">
    <property type="entry name" value="Rad21_Rec8_N"/>
</dbReference>
<name>W4KN96_HETIT</name>
<dbReference type="EMBL" id="KI925454">
    <property type="protein sequence ID" value="ETW87194.1"/>
    <property type="molecule type" value="Genomic_DNA"/>
</dbReference>
<feature type="transmembrane region" description="Helical" evidence="5">
    <location>
        <begin position="179"/>
        <end position="198"/>
    </location>
</feature>
<dbReference type="InterPro" id="IPR036390">
    <property type="entry name" value="WH_DNA-bd_sf"/>
</dbReference>
<keyword evidence="9" id="KW-1185">Reference proteome</keyword>
<evidence type="ECO:0000256" key="5">
    <source>
        <dbReference type="SAM" id="Phobius"/>
    </source>
</evidence>
<dbReference type="OrthoDB" id="10071381at2759"/>
<dbReference type="InParanoid" id="W4KN96"/>
<keyword evidence="5" id="KW-0472">Membrane</keyword>
<feature type="region of interest" description="Disordered" evidence="4">
    <location>
        <begin position="536"/>
        <end position="564"/>
    </location>
</feature>
<dbReference type="InterPro" id="IPR006909">
    <property type="entry name" value="Rad21/Rec8_C_eu"/>
</dbReference>
<organism evidence="8 9">
    <name type="scientific">Heterobasidion irregulare (strain TC 32-1)</name>
    <dbReference type="NCBI Taxonomy" id="747525"/>
    <lineage>
        <taxon>Eukaryota</taxon>
        <taxon>Fungi</taxon>
        <taxon>Dikarya</taxon>
        <taxon>Basidiomycota</taxon>
        <taxon>Agaricomycotina</taxon>
        <taxon>Agaricomycetes</taxon>
        <taxon>Russulales</taxon>
        <taxon>Bondarzewiaceae</taxon>
        <taxon>Heterobasidion</taxon>
        <taxon>Heterobasidion annosum species complex</taxon>
    </lineage>
</organism>
<dbReference type="GO" id="GO:0007062">
    <property type="term" value="P:sister chromatid cohesion"/>
    <property type="evidence" value="ECO:0007669"/>
    <property type="project" value="InterPro"/>
</dbReference>
<proteinExistence type="inferred from homology"/>
<evidence type="ECO:0000259" key="7">
    <source>
        <dbReference type="Pfam" id="PF04825"/>
    </source>
</evidence>
<dbReference type="RefSeq" id="XP_009541124.1">
    <property type="nucleotide sequence ID" value="XM_009542829.1"/>
</dbReference>
<dbReference type="Pfam" id="PF04824">
    <property type="entry name" value="Rad21_Rec8"/>
    <property type="match status" value="1"/>
</dbReference>
<evidence type="ECO:0000259" key="6">
    <source>
        <dbReference type="Pfam" id="PF04824"/>
    </source>
</evidence>
<dbReference type="PANTHER" id="PTHR12585">
    <property type="entry name" value="SCC1 / RAD21 FAMILY MEMBER"/>
    <property type="match status" value="1"/>
</dbReference>
<dbReference type="GO" id="GO:0008278">
    <property type="term" value="C:cohesin complex"/>
    <property type="evidence" value="ECO:0007669"/>
    <property type="project" value="InterPro"/>
</dbReference>
<dbReference type="InterPro" id="IPR039781">
    <property type="entry name" value="Rad21/Rec8-like"/>
</dbReference>
<protein>
    <recommendedName>
        <fullName evidence="10">Rad21/Rec8-like protein N-terminal domain-containing protein</fullName>
    </recommendedName>
</protein>
<evidence type="ECO:0000256" key="1">
    <source>
        <dbReference type="ARBA" id="ARBA00004123"/>
    </source>
</evidence>
<dbReference type="InterPro" id="IPR023093">
    <property type="entry name" value="ScpA-like_C"/>
</dbReference>
<sequence length="1116" mass="122539">MYVLLDRRFKTHPTAYELRERRREVLRAREFGDAMQTRMVISSPLGLKDVWKLRKLLWKPKIKKSKIAKKGNADAGEAEKSDMDINEGADLDADQTTIHAEILEAEVDGLLSGTTEDTPDDVDVRKIGLKTMTELADLQERLKNIFLWKRPNATRVYFMLITLLFVVTLLLPAQYLAKAIYFTVGFIFWHIIPVVAVMPSAELGSIAPTDAEYAMDLISQRVAQGLPVLPPRTNVVKTTTIQDQLKESSQPDSNRGHKTQNSGDGSVDWKKWAGRAATGKNWAADAKSFVTKNQRDDSPLASRLSSSNMEIHTFPAHHTKSPGLITLTPSTFYFTPVVSARPTVTIECQDITGIKKAGLMKGLIISWCRTDSNGNTRNEEEKFRWVGGRDEVFARLLGPGGRRWIKSLALGPASLSFRQVSSERSQQGSLNQPSSLQPMFFTQELLSRRDSGFGLLWLAATLGAKSSFKKLPKRDVMGADIAQLCDLIAEPGEPLALRLSSTLMVGVARVDAVTLTADPALALGINFGDFHWDDNANGEDGSDGEYGRPKKNRRKQGKQPPASVENARANLHTLNENLEQVLSGSFDVSFLGSASGMDPSSSQIDGAFGFDGFDDNPFIVDDGLDLGGDIGDELAKELGEGWGGTPTKPRHEMDIDAFHIGSDMMGMGFDQGLGFTFADVGDPSLPSSVMKDQGPTLSRVKKRPMEDIDRDPTTPALLARSPSALVSPPPVPFINAAEGEQVIVHDKPIPRKAKRVRLLLDARTELTDDELKIAREQYVEGQEALRREIDRKKLEKETGKLIDEMLWGVPRGLRAPILVDYWLENFRVQVEARSGALYLETKGAPPAKRRRVDDDHDNAARKSKDAEREVPTDFHMDVMDLLDEDRAFPDPYDGGSHRPSSEEPGQARRVSRPPSPLGRNLGFDHALEDEDIFITSQRSSLFPWDNAGGPSSSADRGGFDPVIPGSDRVSVGKADVRIKATSAGRNSSIGPSFLGGNLGVIGFSPGPTDIGRLGSQDHFEFDVSGEGPSLAESQLSDANLITLERNSYNFLEYAKMQSQTLPRASTGLTFDDVVPKDTSTPHVASAAFYHCLVLATKNLIRVAQPEAYGALKIQIV</sequence>
<dbReference type="GO" id="GO:0003682">
    <property type="term" value="F:chromatin binding"/>
    <property type="evidence" value="ECO:0007669"/>
    <property type="project" value="TreeGrafter"/>
</dbReference>
<reference evidence="8 9" key="1">
    <citation type="journal article" date="2012" name="New Phytol.">
        <title>Insight into trade-off between wood decay and parasitism from the genome of a fungal forest pathogen.</title>
        <authorList>
            <person name="Olson A."/>
            <person name="Aerts A."/>
            <person name="Asiegbu F."/>
            <person name="Belbahri L."/>
            <person name="Bouzid O."/>
            <person name="Broberg A."/>
            <person name="Canback B."/>
            <person name="Coutinho P.M."/>
            <person name="Cullen D."/>
            <person name="Dalman K."/>
            <person name="Deflorio G."/>
            <person name="van Diepen L.T."/>
            <person name="Dunand C."/>
            <person name="Duplessis S."/>
            <person name="Durling M."/>
            <person name="Gonthier P."/>
            <person name="Grimwood J."/>
            <person name="Fossdal C.G."/>
            <person name="Hansson D."/>
            <person name="Henrissat B."/>
            <person name="Hietala A."/>
            <person name="Himmelstrand K."/>
            <person name="Hoffmeister D."/>
            <person name="Hogberg N."/>
            <person name="James T.Y."/>
            <person name="Karlsson M."/>
            <person name="Kohler A."/>
            <person name="Kues U."/>
            <person name="Lee Y.H."/>
            <person name="Lin Y.C."/>
            <person name="Lind M."/>
            <person name="Lindquist E."/>
            <person name="Lombard V."/>
            <person name="Lucas S."/>
            <person name="Lunden K."/>
            <person name="Morin E."/>
            <person name="Murat C."/>
            <person name="Park J."/>
            <person name="Raffaello T."/>
            <person name="Rouze P."/>
            <person name="Salamov A."/>
            <person name="Schmutz J."/>
            <person name="Solheim H."/>
            <person name="Stahlberg J."/>
            <person name="Velez H."/>
            <person name="de Vries R.P."/>
            <person name="Wiebenga A."/>
            <person name="Woodward S."/>
            <person name="Yakovlev I."/>
            <person name="Garbelotto M."/>
            <person name="Martin F."/>
            <person name="Grigoriev I.V."/>
            <person name="Stenlid J."/>
        </authorList>
    </citation>
    <scope>NUCLEOTIDE SEQUENCE [LARGE SCALE GENOMIC DNA]</scope>
    <source>
        <strain evidence="8 9">TC 32-1</strain>
    </source>
</reference>
<feature type="region of interest" description="Disordered" evidence="4">
    <location>
        <begin position="845"/>
        <end position="920"/>
    </location>
</feature>
<keyword evidence="5" id="KW-1133">Transmembrane helix</keyword>
<evidence type="ECO:0000313" key="9">
    <source>
        <dbReference type="Proteomes" id="UP000030671"/>
    </source>
</evidence>
<evidence type="ECO:0000256" key="3">
    <source>
        <dbReference type="ARBA" id="ARBA00023242"/>
    </source>
</evidence>
<dbReference type="GO" id="GO:0005634">
    <property type="term" value="C:nucleus"/>
    <property type="evidence" value="ECO:0007669"/>
    <property type="project" value="UniProtKB-SubCell"/>
</dbReference>
<evidence type="ECO:0000256" key="2">
    <source>
        <dbReference type="ARBA" id="ARBA00009870"/>
    </source>
</evidence>
<accession>W4KN96</accession>
<feature type="domain" description="Rad21/Rec8-like protein C-terminal eukaryotic" evidence="6">
    <location>
        <begin position="1082"/>
        <end position="1114"/>
    </location>
</feature>
<gene>
    <name evidence="8" type="ORF">HETIRDRAFT_456882</name>
</gene>
<feature type="transmembrane region" description="Helical" evidence="5">
    <location>
        <begin position="156"/>
        <end position="173"/>
    </location>
</feature>
<evidence type="ECO:0008006" key="10">
    <source>
        <dbReference type="Google" id="ProtNLM"/>
    </source>
</evidence>
<keyword evidence="5" id="KW-0812">Transmembrane</keyword>
<dbReference type="PANTHER" id="PTHR12585:SF72">
    <property type="entry name" value="MEIOTIC RECOMBINATION PROTEIN REC8"/>
    <property type="match status" value="1"/>
</dbReference>
<feature type="region of interest" description="Disordered" evidence="4">
    <location>
        <begin position="947"/>
        <end position="966"/>
    </location>
</feature>
<dbReference type="KEGG" id="hir:HETIRDRAFT_456882"/>
<dbReference type="AlphaFoldDB" id="W4KN96"/>
<dbReference type="GeneID" id="20676785"/>
<dbReference type="GO" id="GO:1990414">
    <property type="term" value="P:replication-born double-strand break repair via sister chromatid exchange"/>
    <property type="evidence" value="ECO:0007669"/>
    <property type="project" value="TreeGrafter"/>
</dbReference>
<evidence type="ECO:0000256" key="4">
    <source>
        <dbReference type="SAM" id="MobiDB-lite"/>
    </source>
</evidence>
<dbReference type="Proteomes" id="UP000030671">
    <property type="component" value="Unassembled WGS sequence"/>
</dbReference>
<comment type="similarity">
    <text evidence="2">Belongs to the rad21 family.</text>
</comment>
<dbReference type="Pfam" id="PF04825">
    <property type="entry name" value="Rad21_Rec8_N"/>
    <property type="match status" value="1"/>
</dbReference>
<comment type="subcellular location">
    <subcellularLocation>
        <location evidence="1">Nucleus</location>
    </subcellularLocation>
</comment>
<dbReference type="STRING" id="747525.W4KN96"/>
<feature type="compositionally biased region" description="Basic and acidic residues" evidence="4">
    <location>
        <begin position="851"/>
        <end position="888"/>
    </location>
</feature>
<dbReference type="eggNOG" id="KOG1213">
    <property type="taxonomic scope" value="Eukaryota"/>
</dbReference>
<feature type="domain" description="Rad21/Rec8-like protein N-terminal" evidence="7">
    <location>
        <begin position="439"/>
        <end position="510"/>
    </location>
</feature>